<organism evidence="2 3">
    <name type="scientific">Tolypothrix tenuis PCC 7101</name>
    <dbReference type="NCBI Taxonomy" id="231146"/>
    <lineage>
        <taxon>Bacteria</taxon>
        <taxon>Bacillati</taxon>
        <taxon>Cyanobacteriota</taxon>
        <taxon>Cyanophyceae</taxon>
        <taxon>Nostocales</taxon>
        <taxon>Tolypothrichaceae</taxon>
        <taxon>Tolypothrix</taxon>
    </lineage>
</organism>
<keyword evidence="3" id="KW-1185">Reference proteome</keyword>
<dbReference type="Pfam" id="PF01048">
    <property type="entry name" value="PNP_UDP_1"/>
    <property type="match status" value="1"/>
</dbReference>
<evidence type="ECO:0000259" key="1">
    <source>
        <dbReference type="Pfam" id="PF01048"/>
    </source>
</evidence>
<accession>A0A1Z4MZV9</accession>
<protein>
    <recommendedName>
        <fullName evidence="1">Nucleoside phosphorylase domain-containing protein</fullName>
    </recommendedName>
</protein>
<dbReference type="GO" id="GO:0009116">
    <property type="term" value="P:nucleoside metabolic process"/>
    <property type="evidence" value="ECO:0007669"/>
    <property type="project" value="InterPro"/>
</dbReference>
<dbReference type="EMBL" id="AP018248">
    <property type="protein sequence ID" value="BAY99012.1"/>
    <property type="molecule type" value="Genomic_DNA"/>
</dbReference>
<proteinExistence type="predicted"/>
<dbReference type="Proteomes" id="UP000218785">
    <property type="component" value="Chromosome"/>
</dbReference>
<dbReference type="KEGG" id="ttq:NIES37_29900"/>
<dbReference type="AlphaFoldDB" id="A0A1Z4MZV9"/>
<dbReference type="GO" id="GO:0003824">
    <property type="term" value="F:catalytic activity"/>
    <property type="evidence" value="ECO:0007669"/>
    <property type="project" value="InterPro"/>
</dbReference>
<feature type="domain" description="Nucleoside phosphorylase" evidence="1">
    <location>
        <begin position="71"/>
        <end position="183"/>
    </location>
</feature>
<dbReference type="InterPro" id="IPR035994">
    <property type="entry name" value="Nucleoside_phosphorylase_sf"/>
</dbReference>
<evidence type="ECO:0000313" key="2">
    <source>
        <dbReference type="EMBL" id="BAY99012.1"/>
    </source>
</evidence>
<gene>
    <name evidence="2" type="ORF">NIES37_29900</name>
</gene>
<dbReference type="RefSeq" id="WP_339382029.1">
    <property type="nucleotide sequence ID" value="NZ_CAWNJS010000001.1"/>
</dbReference>
<reference evidence="2 3" key="1">
    <citation type="submission" date="2017-06" db="EMBL/GenBank/DDBJ databases">
        <title>Genome sequencing of cyanobaciteial culture collection at National Institute for Environmental Studies (NIES).</title>
        <authorList>
            <person name="Hirose Y."/>
            <person name="Shimura Y."/>
            <person name="Fujisawa T."/>
            <person name="Nakamura Y."/>
            <person name="Kawachi M."/>
        </authorList>
    </citation>
    <scope>NUCLEOTIDE SEQUENCE [LARGE SCALE GENOMIC DNA]</scope>
    <source>
        <strain evidence="2 3">NIES-37</strain>
    </source>
</reference>
<name>A0A1Z4MZV9_9CYAN</name>
<dbReference type="SUPFAM" id="SSF53167">
    <property type="entry name" value="Purine and uridine phosphorylases"/>
    <property type="match status" value="1"/>
</dbReference>
<evidence type="ECO:0000313" key="3">
    <source>
        <dbReference type="Proteomes" id="UP000218785"/>
    </source>
</evidence>
<sequence>MPNAQYPMPNIILVPQGAEFKAVIKGFKTKKTISSTALTVTPIPVGMKALTTYLHQLQANSTVFNYSEVRVLIMGVCGSLSPHYPVGKIVLYENCTYQGKVQECDRAFTSQLHSALSTHNSAISLVKGLTSDRVICKATEKRHLADISGADVVDMEGYAALEFFNLLGISVAMLRVVSDDCQHDIPNLTSAISADGSLKPLPLAITLLRQPIAASNLIRGSLKALKVLEQIPALLYAA</sequence>
<dbReference type="InterPro" id="IPR000845">
    <property type="entry name" value="Nucleoside_phosphorylase_d"/>
</dbReference>
<dbReference type="Gene3D" id="3.40.50.1580">
    <property type="entry name" value="Nucleoside phosphorylase domain"/>
    <property type="match status" value="1"/>
</dbReference>